<name>A0A383REW2_PAEAL</name>
<reference evidence="3" key="1">
    <citation type="submission" date="2018-08" db="EMBL/GenBank/DDBJ databases">
        <authorList>
            <person name="Chevrot R."/>
        </authorList>
    </citation>
    <scope>NUCLEOTIDE SEQUENCE [LARGE SCALE GENOMIC DNA]</scope>
</reference>
<proteinExistence type="predicted"/>
<dbReference type="Proteomes" id="UP000304148">
    <property type="component" value="Chromosome"/>
</dbReference>
<keyword evidence="1" id="KW-0472">Membrane</keyword>
<accession>A0A383REW2</accession>
<feature type="transmembrane region" description="Helical" evidence="1">
    <location>
        <begin position="12"/>
        <end position="32"/>
    </location>
</feature>
<organism evidence="2 3">
    <name type="scientific">Paenibacillus alvei</name>
    <name type="common">Bacillus alvei</name>
    <dbReference type="NCBI Taxonomy" id="44250"/>
    <lineage>
        <taxon>Bacteria</taxon>
        <taxon>Bacillati</taxon>
        <taxon>Bacillota</taxon>
        <taxon>Bacilli</taxon>
        <taxon>Bacillales</taxon>
        <taxon>Paenibacillaceae</taxon>
        <taxon>Paenibacillus</taxon>
    </lineage>
</organism>
<keyword evidence="1" id="KW-1133">Transmembrane helix</keyword>
<sequence>MEDKKFNKLTTATAVILPILFIVTFFVLLKMNYLVTDIIAYVLAVVWIVVTIRGMIRRK</sequence>
<dbReference type="AlphaFoldDB" id="A0A383REW2"/>
<evidence type="ECO:0000313" key="2">
    <source>
        <dbReference type="EMBL" id="SYX85044.1"/>
    </source>
</evidence>
<dbReference type="EMBL" id="LS992241">
    <property type="protein sequence ID" value="SYX85044.1"/>
    <property type="molecule type" value="Genomic_DNA"/>
</dbReference>
<dbReference type="RefSeq" id="WP_138186793.1">
    <property type="nucleotide sequence ID" value="NZ_LS992241.1"/>
</dbReference>
<gene>
    <name evidence="2" type="ORF">PBLR_13466</name>
</gene>
<keyword evidence="1" id="KW-0812">Transmembrane</keyword>
<feature type="transmembrane region" description="Helical" evidence="1">
    <location>
        <begin position="38"/>
        <end position="56"/>
    </location>
</feature>
<evidence type="ECO:0000256" key="1">
    <source>
        <dbReference type="SAM" id="Phobius"/>
    </source>
</evidence>
<evidence type="ECO:0000313" key="3">
    <source>
        <dbReference type="Proteomes" id="UP000304148"/>
    </source>
</evidence>
<protein>
    <submittedName>
        <fullName evidence="2">Uncharacterized protein</fullName>
    </submittedName>
</protein>